<sequence length="172" mass="19747">MPLYIRSIEGSERVEIEAGMRTDNAVWARRCQILWHSSRGKKVNEIAEILNGFPGSVRVILRTFNRDGLDALRPRKRPGPTPLVKRLSEETLNPLKDLAHQSPRNYGVARAVWRSADLAEVAFEEGILSFKVHPLRLRRLFQSLGYSWKLVKAWQISPDPDYAQKKRDSIDS</sequence>
<dbReference type="EMBL" id="UINC01056780">
    <property type="protein sequence ID" value="SVB77214.1"/>
    <property type="molecule type" value="Genomic_DNA"/>
</dbReference>
<accession>A0A382GQW8</accession>
<proteinExistence type="predicted"/>
<evidence type="ECO:0008006" key="2">
    <source>
        <dbReference type="Google" id="ProtNLM"/>
    </source>
</evidence>
<organism evidence="1">
    <name type="scientific">marine metagenome</name>
    <dbReference type="NCBI Taxonomy" id="408172"/>
    <lineage>
        <taxon>unclassified sequences</taxon>
        <taxon>metagenomes</taxon>
        <taxon>ecological metagenomes</taxon>
    </lineage>
</organism>
<dbReference type="Pfam" id="PF13551">
    <property type="entry name" value="HTH_29"/>
    <property type="match status" value="1"/>
</dbReference>
<dbReference type="SUPFAM" id="SSF46689">
    <property type="entry name" value="Homeodomain-like"/>
    <property type="match status" value="1"/>
</dbReference>
<gene>
    <name evidence="1" type="ORF">METZ01_LOCUS230068</name>
</gene>
<dbReference type="InterPro" id="IPR009057">
    <property type="entry name" value="Homeodomain-like_sf"/>
</dbReference>
<dbReference type="AlphaFoldDB" id="A0A382GQW8"/>
<evidence type="ECO:0000313" key="1">
    <source>
        <dbReference type="EMBL" id="SVB77214.1"/>
    </source>
</evidence>
<name>A0A382GQW8_9ZZZZ</name>
<protein>
    <recommendedName>
        <fullName evidence="2">Winged helix-turn helix domain-containing protein</fullName>
    </recommendedName>
</protein>
<reference evidence="1" key="1">
    <citation type="submission" date="2018-05" db="EMBL/GenBank/DDBJ databases">
        <authorList>
            <person name="Lanie J.A."/>
            <person name="Ng W.-L."/>
            <person name="Kazmierczak K.M."/>
            <person name="Andrzejewski T.M."/>
            <person name="Davidsen T.M."/>
            <person name="Wayne K.J."/>
            <person name="Tettelin H."/>
            <person name="Glass J.I."/>
            <person name="Rusch D."/>
            <person name="Podicherti R."/>
            <person name="Tsui H.-C.T."/>
            <person name="Winkler M.E."/>
        </authorList>
    </citation>
    <scope>NUCLEOTIDE SEQUENCE</scope>
</reference>